<reference evidence="2" key="1">
    <citation type="journal article" date="2017" name="Genome Biol.">
        <title>Comparative genomics reveals high biological diversity and specific adaptations in the industrially and medically important fungal genus Aspergillus.</title>
        <authorList>
            <person name="de Vries R.P."/>
            <person name="Riley R."/>
            <person name="Wiebenga A."/>
            <person name="Aguilar-Osorio G."/>
            <person name="Amillis S."/>
            <person name="Uchima C.A."/>
            <person name="Anderluh G."/>
            <person name="Asadollahi M."/>
            <person name="Askin M."/>
            <person name="Barry K."/>
            <person name="Battaglia E."/>
            <person name="Bayram O."/>
            <person name="Benocci T."/>
            <person name="Braus-Stromeyer S.A."/>
            <person name="Caldana C."/>
            <person name="Canovas D."/>
            <person name="Cerqueira G.C."/>
            <person name="Chen F."/>
            <person name="Chen W."/>
            <person name="Choi C."/>
            <person name="Clum A."/>
            <person name="Dos Santos R.A."/>
            <person name="Damasio A.R."/>
            <person name="Diallinas G."/>
            <person name="Emri T."/>
            <person name="Fekete E."/>
            <person name="Flipphi M."/>
            <person name="Freyberg S."/>
            <person name="Gallo A."/>
            <person name="Gournas C."/>
            <person name="Habgood R."/>
            <person name="Hainaut M."/>
            <person name="Harispe M.L."/>
            <person name="Henrissat B."/>
            <person name="Hilden K.S."/>
            <person name="Hope R."/>
            <person name="Hossain A."/>
            <person name="Karabika E."/>
            <person name="Karaffa L."/>
            <person name="Karanyi Z."/>
            <person name="Krasevec N."/>
            <person name="Kuo A."/>
            <person name="Kusch H."/>
            <person name="LaButti K."/>
            <person name="Lagendijk E.L."/>
            <person name="Lapidus A."/>
            <person name="Levasseur A."/>
            <person name="Lindquist E."/>
            <person name="Lipzen A."/>
            <person name="Logrieco A.F."/>
            <person name="MacCabe A."/>
            <person name="Maekelae M.R."/>
            <person name="Malavazi I."/>
            <person name="Melin P."/>
            <person name="Meyer V."/>
            <person name="Mielnichuk N."/>
            <person name="Miskei M."/>
            <person name="Molnar A.P."/>
            <person name="Mule G."/>
            <person name="Ngan C.Y."/>
            <person name="Orejas M."/>
            <person name="Orosz E."/>
            <person name="Ouedraogo J.P."/>
            <person name="Overkamp K.M."/>
            <person name="Park H.-S."/>
            <person name="Perrone G."/>
            <person name="Piumi F."/>
            <person name="Punt P.J."/>
            <person name="Ram A.F."/>
            <person name="Ramon A."/>
            <person name="Rauscher S."/>
            <person name="Record E."/>
            <person name="Riano-Pachon D.M."/>
            <person name="Robert V."/>
            <person name="Roehrig J."/>
            <person name="Ruller R."/>
            <person name="Salamov A."/>
            <person name="Salih N.S."/>
            <person name="Samson R.A."/>
            <person name="Sandor E."/>
            <person name="Sanguinetti M."/>
            <person name="Schuetze T."/>
            <person name="Sepcic K."/>
            <person name="Shelest E."/>
            <person name="Sherlock G."/>
            <person name="Sophianopoulou V."/>
            <person name="Squina F.M."/>
            <person name="Sun H."/>
            <person name="Susca A."/>
            <person name="Todd R.B."/>
            <person name="Tsang A."/>
            <person name="Unkles S.E."/>
            <person name="van de Wiele N."/>
            <person name="van Rossen-Uffink D."/>
            <person name="Oliveira J.V."/>
            <person name="Vesth T.C."/>
            <person name="Visser J."/>
            <person name="Yu J.-H."/>
            <person name="Zhou M."/>
            <person name="Andersen M.R."/>
            <person name="Archer D.B."/>
            <person name="Baker S.E."/>
            <person name="Benoit I."/>
            <person name="Brakhage A.A."/>
            <person name="Braus G.H."/>
            <person name="Fischer R."/>
            <person name="Frisvad J.C."/>
            <person name="Goldman G.H."/>
            <person name="Houbraken J."/>
            <person name="Oakley B."/>
            <person name="Pocsi I."/>
            <person name="Scazzocchio C."/>
            <person name="Seiboth B."/>
            <person name="vanKuyk P.A."/>
            <person name="Wortman J."/>
            <person name="Dyer P.S."/>
            <person name="Grigoriev I.V."/>
        </authorList>
    </citation>
    <scope>NUCLEOTIDE SEQUENCE [LARGE SCALE GENOMIC DNA]</scope>
    <source>
        <strain evidence="2">CBS 516.65</strain>
    </source>
</reference>
<dbReference type="RefSeq" id="XP_022406231.1">
    <property type="nucleotide sequence ID" value="XM_022548614.1"/>
</dbReference>
<dbReference type="InterPro" id="IPR011009">
    <property type="entry name" value="Kinase-like_dom_sf"/>
</dbReference>
<evidence type="ECO:0000313" key="1">
    <source>
        <dbReference type="EMBL" id="OJJ89569.1"/>
    </source>
</evidence>
<accession>A0A1L9W0A0</accession>
<proteinExistence type="predicted"/>
<dbReference type="AlphaFoldDB" id="A0A1L9W0A0"/>
<keyword evidence="2" id="KW-1185">Reference proteome</keyword>
<dbReference type="EMBL" id="KV878888">
    <property type="protein sequence ID" value="OJJ89569.1"/>
    <property type="molecule type" value="Genomic_DNA"/>
</dbReference>
<dbReference type="GeneID" id="34464874"/>
<protein>
    <submittedName>
        <fullName evidence="1">Uncharacterized protein</fullName>
    </submittedName>
</protein>
<dbReference type="PANTHER" id="PTHR21310:SF15">
    <property type="entry name" value="AMINOGLYCOSIDE PHOSPHOTRANSFERASE DOMAIN-CONTAINING PROTEIN"/>
    <property type="match status" value="1"/>
</dbReference>
<name>A0A1L9W0A0_ASPGL</name>
<dbReference type="SUPFAM" id="SSF56112">
    <property type="entry name" value="Protein kinase-like (PK-like)"/>
    <property type="match status" value="1"/>
</dbReference>
<dbReference type="VEuPathDB" id="FungiDB:ASPGLDRAFT_63040"/>
<gene>
    <name evidence="1" type="ORF">ASPGLDRAFT_63040</name>
</gene>
<dbReference type="STRING" id="1160497.A0A1L9W0A0"/>
<dbReference type="Proteomes" id="UP000184300">
    <property type="component" value="Unassembled WGS sequence"/>
</dbReference>
<dbReference type="PANTHER" id="PTHR21310">
    <property type="entry name" value="AMINOGLYCOSIDE PHOSPHOTRANSFERASE-RELATED-RELATED"/>
    <property type="match status" value="1"/>
</dbReference>
<sequence length="501" mass="57549">MLHDEVANGSQLCLITEELINPTIRDGFASFPGDIIEEHACPHFSQVYIDQRPRKANPPGTWPQIRTPPPIFTYAKFDVQALCRRETALRDEIECACDVNQHPASGSFNWAIRISFEDGTRWFLREAATLQYIKASSDIPIPDVYDYSATSDNDIGIPYILMSEASGQPLSNTWKPVPLHVKAKVLFQLGANTWKLSRLRFDQIGSLFKEQGSFEAKECLSRGHVMQDRCSLEGIPRGPFTPKAEFYSSLITAFTEHAEALPLSHHCFVVPVPQRDDYESDSQYHRACDLWNDFVAVGSKLDSSDNRLDCIIAGDSLRDIIQRLDPETTLESFPLYQPDLSVNNIYTMLLIPPGLPHSHDELSQDLIAAFRNGFSAAISSTLRTETAEYSKSFGSPQQSRCFWLLTRLLNFDSEDDFNLFTPRSSPYYKQRYEEMRLEDEPLEKTQRKEHDYFRHQGILRHSIARKLTLVSRDNRRDGMFIADSRLWKWILECMDEWERIS</sequence>
<dbReference type="InterPro" id="IPR051678">
    <property type="entry name" value="AGP_Transferase"/>
</dbReference>
<organism evidence="1 2">
    <name type="scientific">Aspergillus glaucus CBS 516.65</name>
    <dbReference type="NCBI Taxonomy" id="1160497"/>
    <lineage>
        <taxon>Eukaryota</taxon>
        <taxon>Fungi</taxon>
        <taxon>Dikarya</taxon>
        <taxon>Ascomycota</taxon>
        <taxon>Pezizomycotina</taxon>
        <taxon>Eurotiomycetes</taxon>
        <taxon>Eurotiomycetidae</taxon>
        <taxon>Eurotiales</taxon>
        <taxon>Aspergillaceae</taxon>
        <taxon>Aspergillus</taxon>
        <taxon>Aspergillus subgen. Aspergillus</taxon>
    </lineage>
</organism>
<evidence type="ECO:0000313" key="2">
    <source>
        <dbReference type="Proteomes" id="UP000184300"/>
    </source>
</evidence>
<dbReference type="OrthoDB" id="5327538at2759"/>